<keyword evidence="2" id="KW-1185">Reference proteome</keyword>
<proteinExistence type="predicted"/>
<evidence type="ECO:0000313" key="1">
    <source>
        <dbReference type="EMBL" id="MFC5192473.1"/>
    </source>
</evidence>
<dbReference type="InterPro" id="IPR008969">
    <property type="entry name" value="CarboxyPept-like_regulatory"/>
</dbReference>
<evidence type="ECO:0000313" key="2">
    <source>
        <dbReference type="Proteomes" id="UP001596163"/>
    </source>
</evidence>
<comment type="caution">
    <text evidence="1">The sequence shown here is derived from an EMBL/GenBank/DDBJ whole genome shotgun (WGS) entry which is preliminary data.</text>
</comment>
<reference evidence="2" key="1">
    <citation type="journal article" date="2019" name="Int. J. Syst. Evol. Microbiol.">
        <title>The Global Catalogue of Microorganisms (GCM) 10K type strain sequencing project: providing services to taxonomists for standard genome sequencing and annotation.</title>
        <authorList>
            <consortium name="The Broad Institute Genomics Platform"/>
            <consortium name="The Broad Institute Genome Sequencing Center for Infectious Disease"/>
            <person name="Wu L."/>
            <person name="Ma J."/>
        </authorList>
    </citation>
    <scope>NUCLEOTIDE SEQUENCE [LARGE SCALE GENOMIC DNA]</scope>
    <source>
        <strain evidence="2">CGMCC 1.7030</strain>
    </source>
</reference>
<organism evidence="1 2">
    <name type="scientific">Algoriphagus aquatilis</name>
    <dbReference type="NCBI Taxonomy" id="490186"/>
    <lineage>
        <taxon>Bacteria</taxon>
        <taxon>Pseudomonadati</taxon>
        <taxon>Bacteroidota</taxon>
        <taxon>Cytophagia</taxon>
        <taxon>Cytophagales</taxon>
        <taxon>Cyclobacteriaceae</taxon>
        <taxon>Algoriphagus</taxon>
    </lineage>
</organism>
<name>A0ABW0BX29_9BACT</name>
<protein>
    <submittedName>
        <fullName evidence="1">Carboxypeptidase-like regulatory domain-containing protein</fullName>
    </submittedName>
</protein>
<dbReference type="Proteomes" id="UP001596163">
    <property type="component" value="Unassembled WGS sequence"/>
</dbReference>
<dbReference type="Pfam" id="PF13715">
    <property type="entry name" value="CarbopepD_reg_2"/>
    <property type="match status" value="1"/>
</dbReference>
<accession>A0ABW0BX29</accession>
<dbReference type="SUPFAM" id="SSF49464">
    <property type="entry name" value="Carboxypeptidase regulatory domain-like"/>
    <property type="match status" value="1"/>
</dbReference>
<dbReference type="EMBL" id="JBHSKS010000008">
    <property type="protein sequence ID" value="MFC5192473.1"/>
    <property type="molecule type" value="Genomic_DNA"/>
</dbReference>
<sequence>MINATSDEPVSFVNIIITDLGKGTVSNLEGEFNFRLPSNAQDHMEVVFSHIGFHSVHLRVADLRNSPLQIRLIAGEYDLDQAIVFDFKPKKIMERAQDNLEKTQYGQPHEIDVFYRELIWANETIQGMTRAAGYLHSEGYHEKHSRKPMSSGDDYNFMFITDIQKTEYGVLTSMTGRPRGAVGDLLFPLLAYRLWNFNINWFDYELLGGEIIGDREVFVLSIKAKNNNVKNQAARWGYGLYGLLEDAIFYIDQEDYGIHIMELHQKFPAKRVINEKIGQFYSKKECEAIVKFRRDPAGKYFFTYGNYQMTYTDFGYQTENNPHPREIKEYAELYALNYSMEVLDTEQLSEKYQAPVAGVYPDRFIYYHPDRYNGWIFIAGKARYQSGFWRDFDYPAFPGERQLEESLSQEKKLEEQFAEFRNNQFYLLPILRKRHGLNENFWNRTGLQQHPAKF</sequence>
<dbReference type="RefSeq" id="WP_377915523.1">
    <property type="nucleotide sequence ID" value="NZ_JBHSKS010000008.1"/>
</dbReference>
<gene>
    <name evidence="1" type="ORF">ACFPIK_11915</name>
</gene>